<feature type="compositionally biased region" description="Acidic residues" evidence="1">
    <location>
        <begin position="115"/>
        <end position="128"/>
    </location>
</feature>
<keyword evidence="3" id="KW-1185">Reference proteome</keyword>
<feature type="compositionally biased region" description="Polar residues" evidence="1">
    <location>
        <begin position="78"/>
        <end position="94"/>
    </location>
</feature>
<name>A0A9N9RY04_9DIPT</name>
<reference evidence="2" key="2">
    <citation type="submission" date="2022-10" db="EMBL/GenBank/DDBJ databases">
        <authorList>
            <consortium name="ENA_rothamsted_submissions"/>
            <consortium name="culmorum"/>
            <person name="King R."/>
        </authorList>
    </citation>
    <scope>NUCLEOTIDE SEQUENCE</scope>
</reference>
<evidence type="ECO:0000313" key="2">
    <source>
        <dbReference type="EMBL" id="CAG9805478.1"/>
    </source>
</evidence>
<evidence type="ECO:0000313" key="3">
    <source>
        <dbReference type="Proteomes" id="UP001153620"/>
    </source>
</evidence>
<feature type="region of interest" description="Disordered" evidence="1">
    <location>
        <begin position="78"/>
        <end position="128"/>
    </location>
</feature>
<accession>A0A9N9RY04</accession>
<protein>
    <submittedName>
        <fullName evidence="2">Uncharacterized protein</fullName>
    </submittedName>
</protein>
<evidence type="ECO:0000256" key="1">
    <source>
        <dbReference type="SAM" id="MobiDB-lite"/>
    </source>
</evidence>
<dbReference type="Proteomes" id="UP001153620">
    <property type="component" value="Chromosome 2"/>
</dbReference>
<dbReference type="AlphaFoldDB" id="A0A9N9RY04"/>
<reference evidence="2" key="1">
    <citation type="submission" date="2022-01" db="EMBL/GenBank/DDBJ databases">
        <authorList>
            <person name="King R."/>
        </authorList>
    </citation>
    <scope>NUCLEOTIDE SEQUENCE</scope>
</reference>
<feature type="compositionally biased region" description="Low complexity" evidence="1">
    <location>
        <begin position="100"/>
        <end position="114"/>
    </location>
</feature>
<dbReference type="EMBL" id="OU895878">
    <property type="protein sequence ID" value="CAG9805478.1"/>
    <property type="molecule type" value="Genomic_DNA"/>
</dbReference>
<proteinExistence type="predicted"/>
<gene>
    <name evidence="2" type="ORF">CHIRRI_LOCUS8350</name>
</gene>
<organism evidence="2 3">
    <name type="scientific">Chironomus riparius</name>
    <dbReference type="NCBI Taxonomy" id="315576"/>
    <lineage>
        <taxon>Eukaryota</taxon>
        <taxon>Metazoa</taxon>
        <taxon>Ecdysozoa</taxon>
        <taxon>Arthropoda</taxon>
        <taxon>Hexapoda</taxon>
        <taxon>Insecta</taxon>
        <taxon>Pterygota</taxon>
        <taxon>Neoptera</taxon>
        <taxon>Endopterygota</taxon>
        <taxon>Diptera</taxon>
        <taxon>Nematocera</taxon>
        <taxon>Chironomoidea</taxon>
        <taxon>Chironomidae</taxon>
        <taxon>Chironominae</taxon>
        <taxon>Chironomus</taxon>
    </lineage>
</organism>
<dbReference type="OrthoDB" id="7789810at2759"/>
<sequence length="159" mass="18305">MSGTDMATINQHYNNIERPYANVDLSKLPSWDLVMNIMEQQALEARKQIMARYHENQVMMPMTVNNVEYHSAPYNYSHTNNMRNVQESDNSSYCSEEMDSSPAQSSDSDISQSESDIEIDVDSIEEESDDYFVPSLDNIPITVLQLETKLRERDLHKSS</sequence>